<proteinExistence type="predicted"/>
<keyword evidence="3" id="KW-0805">Transcription regulation</keyword>
<dbReference type="InterPro" id="IPR025944">
    <property type="entry name" value="Sigma_54_int_dom_CS"/>
</dbReference>
<dbReference type="SUPFAM" id="SSF52172">
    <property type="entry name" value="CheY-like"/>
    <property type="match status" value="1"/>
</dbReference>
<dbReference type="OrthoDB" id="9802354at2"/>
<dbReference type="Gene3D" id="1.10.8.60">
    <property type="match status" value="1"/>
</dbReference>
<dbReference type="InterPro" id="IPR002078">
    <property type="entry name" value="Sigma_54_int"/>
</dbReference>
<evidence type="ECO:0000256" key="4">
    <source>
        <dbReference type="ARBA" id="ARBA00023163"/>
    </source>
</evidence>
<name>A0A512M3I3_9BACT</name>
<evidence type="ECO:0000313" key="9">
    <source>
        <dbReference type="Proteomes" id="UP000321577"/>
    </source>
</evidence>
<sequence length="445" mass="47659">MRVLIIEDEYALAAALSTVVRRLNVEPMVAASGQSGIEKAQRQRFDLVLLDIGLPDMSGLRVLEQLRALPAPPPVLIITAHGTLENALEARRLGAHDYFLKPLNLSEIQAALRDLLQPPATDKLPVPSTSSAPAASTPEQAVMIGAAPGMQRAFAVIAQACASEAPVLLSGPRGTGKTLAAQVIHRNSSRSAGSLVAFRADEWAEGEREQALLRAIESARAGTLLIEEIGTLSLPLQAILARTLAGSPPLPRLLATASGSLTELIAAGSFREDLFYQLAVLQVQLPPLCERMEDVAVLASYLAGRAAPGRELTLALETLACIKAHAWPGNVRELAAAMQHAAAVCTGSVALPRHLPESVAAASQTDTSGHLDVSLTRVLNAWLDQRLTGPENTWPDYDTLLAHVEKQMLATLLVRFEDKPTRLATALNMNRATLRRKLRELLGRE</sequence>
<feature type="domain" description="Sigma-54 factor interaction" evidence="6">
    <location>
        <begin position="143"/>
        <end position="343"/>
    </location>
</feature>
<evidence type="ECO:0000256" key="2">
    <source>
        <dbReference type="ARBA" id="ARBA00022840"/>
    </source>
</evidence>
<organism evidence="8 9">
    <name type="scientific">Brevifollis gellanilyticus</name>
    <dbReference type="NCBI Taxonomy" id="748831"/>
    <lineage>
        <taxon>Bacteria</taxon>
        <taxon>Pseudomonadati</taxon>
        <taxon>Verrucomicrobiota</taxon>
        <taxon>Verrucomicrobiia</taxon>
        <taxon>Verrucomicrobiales</taxon>
        <taxon>Verrucomicrobiaceae</taxon>
    </lineage>
</organism>
<evidence type="ECO:0000259" key="7">
    <source>
        <dbReference type="PROSITE" id="PS50110"/>
    </source>
</evidence>
<keyword evidence="4" id="KW-0804">Transcription</keyword>
<dbReference type="RefSeq" id="WP_146848774.1">
    <property type="nucleotide sequence ID" value="NZ_BKAG01000003.1"/>
</dbReference>
<dbReference type="SMART" id="SM00448">
    <property type="entry name" value="REC"/>
    <property type="match status" value="1"/>
</dbReference>
<dbReference type="PROSITE" id="PS00688">
    <property type="entry name" value="SIGMA54_INTERACT_3"/>
    <property type="match status" value="1"/>
</dbReference>
<dbReference type="Pfam" id="PF25601">
    <property type="entry name" value="AAA_lid_14"/>
    <property type="match status" value="1"/>
</dbReference>
<evidence type="ECO:0000256" key="5">
    <source>
        <dbReference type="PROSITE-ProRule" id="PRU00169"/>
    </source>
</evidence>
<keyword evidence="1" id="KW-0547">Nucleotide-binding</keyword>
<dbReference type="Gene3D" id="3.40.50.300">
    <property type="entry name" value="P-loop containing nucleotide triphosphate hydrolases"/>
    <property type="match status" value="1"/>
</dbReference>
<protein>
    <submittedName>
        <fullName evidence="8">Acetoacetate metabolism regulatory protein AtoC</fullName>
    </submittedName>
</protein>
<keyword evidence="2" id="KW-0067">ATP-binding</keyword>
<evidence type="ECO:0000256" key="3">
    <source>
        <dbReference type="ARBA" id="ARBA00023015"/>
    </source>
</evidence>
<dbReference type="AlphaFoldDB" id="A0A512M3I3"/>
<dbReference type="SUPFAM" id="SSF46689">
    <property type="entry name" value="Homeodomain-like"/>
    <property type="match status" value="1"/>
</dbReference>
<reference evidence="8 9" key="1">
    <citation type="submission" date="2019-07" db="EMBL/GenBank/DDBJ databases">
        <title>Whole genome shotgun sequence of Brevifollis gellanilyticus NBRC 108608.</title>
        <authorList>
            <person name="Hosoyama A."/>
            <person name="Uohara A."/>
            <person name="Ohji S."/>
            <person name="Ichikawa N."/>
        </authorList>
    </citation>
    <scope>NUCLEOTIDE SEQUENCE [LARGE SCALE GENOMIC DNA]</scope>
    <source>
        <strain evidence="8 9">NBRC 108608</strain>
    </source>
</reference>
<dbReference type="SMART" id="SM00382">
    <property type="entry name" value="AAA"/>
    <property type="match status" value="1"/>
</dbReference>
<dbReference type="EMBL" id="BKAG01000003">
    <property type="protein sequence ID" value="GEP41305.1"/>
    <property type="molecule type" value="Genomic_DNA"/>
</dbReference>
<dbReference type="Pfam" id="PF14532">
    <property type="entry name" value="Sigma54_activ_2"/>
    <property type="match status" value="1"/>
</dbReference>
<dbReference type="GO" id="GO:0000160">
    <property type="term" value="P:phosphorelay signal transduction system"/>
    <property type="evidence" value="ECO:0007669"/>
    <property type="project" value="InterPro"/>
</dbReference>
<dbReference type="Gene3D" id="1.10.10.60">
    <property type="entry name" value="Homeodomain-like"/>
    <property type="match status" value="1"/>
</dbReference>
<gene>
    <name evidence="8" type="ORF">BGE01nite_05960</name>
</gene>
<dbReference type="InterPro" id="IPR027417">
    <property type="entry name" value="P-loop_NTPase"/>
</dbReference>
<feature type="modified residue" description="4-aspartylphosphate" evidence="5">
    <location>
        <position position="51"/>
    </location>
</feature>
<comment type="caution">
    <text evidence="8">The sequence shown here is derived from an EMBL/GenBank/DDBJ whole genome shotgun (WGS) entry which is preliminary data.</text>
</comment>
<dbReference type="Pfam" id="PF00072">
    <property type="entry name" value="Response_reg"/>
    <property type="match status" value="1"/>
</dbReference>
<evidence type="ECO:0000259" key="6">
    <source>
        <dbReference type="PROSITE" id="PS50045"/>
    </source>
</evidence>
<feature type="domain" description="Response regulatory" evidence="7">
    <location>
        <begin position="2"/>
        <end position="116"/>
    </location>
</feature>
<dbReference type="InterPro" id="IPR003593">
    <property type="entry name" value="AAA+_ATPase"/>
</dbReference>
<dbReference type="InterPro" id="IPR058031">
    <property type="entry name" value="AAA_lid_NorR"/>
</dbReference>
<dbReference type="GO" id="GO:0005524">
    <property type="term" value="F:ATP binding"/>
    <property type="evidence" value="ECO:0007669"/>
    <property type="project" value="UniProtKB-KW"/>
</dbReference>
<dbReference type="PROSITE" id="PS50045">
    <property type="entry name" value="SIGMA54_INTERACT_4"/>
    <property type="match status" value="1"/>
</dbReference>
<dbReference type="PROSITE" id="PS50110">
    <property type="entry name" value="RESPONSE_REGULATORY"/>
    <property type="match status" value="1"/>
</dbReference>
<dbReference type="InterPro" id="IPR011006">
    <property type="entry name" value="CheY-like_superfamily"/>
</dbReference>
<accession>A0A512M3I3</accession>
<keyword evidence="5" id="KW-0597">Phosphoprotein</keyword>
<dbReference type="CDD" id="cd00009">
    <property type="entry name" value="AAA"/>
    <property type="match status" value="1"/>
</dbReference>
<dbReference type="InterPro" id="IPR009057">
    <property type="entry name" value="Homeodomain-like_sf"/>
</dbReference>
<evidence type="ECO:0000313" key="8">
    <source>
        <dbReference type="EMBL" id="GEP41305.1"/>
    </source>
</evidence>
<dbReference type="SUPFAM" id="SSF52540">
    <property type="entry name" value="P-loop containing nucleoside triphosphate hydrolases"/>
    <property type="match status" value="1"/>
</dbReference>
<dbReference type="Gene3D" id="3.40.50.2300">
    <property type="match status" value="1"/>
</dbReference>
<keyword evidence="9" id="KW-1185">Reference proteome</keyword>
<dbReference type="GO" id="GO:0006355">
    <property type="term" value="P:regulation of DNA-templated transcription"/>
    <property type="evidence" value="ECO:0007669"/>
    <property type="project" value="InterPro"/>
</dbReference>
<dbReference type="Proteomes" id="UP000321577">
    <property type="component" value="Unassembled WGS sequence"/>
</dbReference>
<dbReference type="InterPro" id="IPR001789">
    <property type="entry name" value="Sig_transdc_resp-reg_receiver"/>
</dbReference>
<dbReference type="PANTHER" id="PTHR32071:SF113">
    <property type="entry name" value="ALGINATE BIOSYNTHESIS TRANSCRIPTIONAL REGULATORY PROTEIN ALGB"/>
    <property type="match status" value="1"/>
</dbReference>
<evidence type="ECO:0000256" key="1">
    <source>
        <dbReference type="ARBA" id="ARBA00022741"/>
    </source>
</evidence>
<dbReference type="CDD" id="cd00156">
    <property type="entry name" value="REC"/>
    <property type="match status" value="1"/>
</dbReference>
<dbReference type="PANTHER" id="PTHR32071">
    <property type="entry name" value="TRANSCRIPTIONAL REGULATORY PROTEIN"/>
    <property type="match status" value="1"/>
</dbReference>